<feature type="non-terminal residue" evidence="2">
    <location>
        <position position="182"/>
    </location>
</feature>
<reference evidence="2 3" key="1">
    <citation type="journal article" date="2018" name="Sci. Rep.">
        <title>Characterisation of pathogen-specific regions and novel effector candidates in Fusarium oxysporum f. sp. cepae.</title>
        <authorList>
            <person name="Armitage A.D."/>
            <person name="Taylor A."/>
            <person name="Sobczyk M.K."/>
            <person name="Baxter L."/>
            <person name="Greenfield B.P."/>
            <person name="Bates H.J."/>
            <person name="Wilson F."/>
            <person name="Jackson A.C."/>
            <person name="Ott S."/>
            <person name="Harrison R.J."/>
            <person name="Clarkson J.P."/>
        </authorList>
    </citation>
    <scope>NUCLEOTIDE SEQUENCE [LARGE SCALE GENOMIC DNA]</scope>
    <source>
        <strain evidence="2 3">Fp_A8</strain>
    </source>
</reference>
<proteinExistence type="predicted"/>
<keyword evidence="1" id="KW-0472">Membrane</keyword>
<evidence type="ECO:0000256" key="1">
    <source>
        <dbReference type="SAM" id="Phobius"/>
    </source>
</evidence>
<feature type="transmembrane region" description="Helical" evidence="1">
    <location>
        <begin position="12"/>
        <end position="35"/>
    </location>
</feature>
<dbReference type="EMBL" id="MRDB01000556">
    <property type="protein sequence ID" value="RKL12685.1"/>
    <property type="molecule type" value="Genomic_DNA"/>
</dbReference>
<keyword evidence="1" id="KW-1133">Transmembrane helix</keyword>
<organism evidence="2 3">
    <name type="scientific">Gibberella intermedia</name>
    <name type="common">Bulb rot disease fungus</name>
    <name type="synonym">Fusarium proliferatum</name>
    <dbReference type="NCBI Taxonomy" id="948311"/>
    <lineage>
        <taxon>Eukaryota</taxon>
        <taxon>Fungi</taxon>
        <taxon>Dikarya</taxon>
        <taxon>Ascomycota</taxon>
        <taxon>Pezizomycotina</taxon>
        <taxon>Sordariomycetes</taxon>
        <taxon>Hypocreomycetidae</taxon>
        <taxon>Hypocreales</taxon>
        <taxon>Nectriaceae</taxon>
        <taxon>Fusarium</taxon>
        <taxon>Fusarium fujikuroi species complex</taxon>
    </lineage>
</organism>
<dbReference type="Proteomes" id="UP000283569">
    <property type="component" value="Unassembled WGS sequence"/>
</dbReference>
<keyword evidence="1" id="KW-0812">Transmembrane</keyword>
<gene>
    <name evidence="2" type="ORF">BFJ72_g15422</name>
</gene>
<evidence type="ECO:0000313" key="3">
    <source>
        <dbReference type="Proteomes" id="UP000283569"/>
    </source>
</evidence>
<dbReference type="AlphaFoldDB" id="A0A420R6N9"/>
<comment type="caution">
    <text evidence="2">The sequence shown here is derived from an EMBL/GenBank/DDBJ whole genome shotgun (WGS) entry which is preliminary data.</text>
</comment>
<protein>
    <submittedName>
        <fullName evidence="2">Uncharacterized protein</fullName>
    </submittedName>
</protein>
<feature type="transmembrane region" description="Helical" evidence="1">
    <location>
        <begin position="47"/>
        <end position="65"/>
    </location>
</feature>
<accession>A0A420R6N9</accession>
<name>A0A420R6N9_GIBIN</name>
<evidence type="ECO:0000313" key="2">
    <source>
        <dbReference type="EMBL" id="RKL12685.1"/>
    </source>
</evidence>
<sequence length="182" mass="19423">MNESIRKWFDWRGWTVALSAVAIVVIVAAILSPAFRGLIADPATANWASAVGTAAAAGAAVWLGLREGAWRHQKNDVDEAIFTALCRPEAEALIRRLQAIKHVHDYVKMAGVGKASSILALETARVYGARPALVETRKYIAQFGALGAERAAALAQAVGSLDLLEEALKMSTHLDVGGDHQL</sequence>